<feature type="transmembrane region" description="Helical" evidence="1">
    <location>
        <begin position="33"/>
        <end position="53"/>
    </location>
</feature>
<dbReference type="SUPFAM" id="SSF81321">
    <property type="entry name" value="Family A G protein-coupled receptor-like"/>
    <property type="match status" value="1"/>
</dbReference>
<organism evidence="2 3">
    <name type="scientific">Acrobeloides nanus</name>
    <dbReference type="NCBI Taxonomy" id="290746"/>
    <lineage>
        <taxon>Eukaryota</taxon>
        <taxon>Metazoa</taxon>
        <taxon>Ecdysozoa</taxon>
        <taxon>Nematoda</taxon>
        <taxon>Chromadorea</taxon>
        <taxon>Rhabditida</taxon>
        <taxon>Tylenchina</taxon>
        <taxon>Cephalobomorpha</taxon>
        <taxon>Cephaloboidea</taxon>
        <taxon>Cephalobidae</taxon>
        <taxon>Acrobeloides</taxon>
    </lineage>
</organism>
<accession>A0A914E3T7</accession>
<name>A0A914E3T7_9BILA</name>
<keyword evidence="1" id="KW-0472">Membrane</keyword>
<keyword evidence="1" id="KW-1133">Transmembrane helix</keyword>
<dbReference type="WBParaSite" id="ACRNAN_scaffold5599.g16617.t1">
    <property type="protein sequence ID" value="ACRNAN_scaffold5599.g16617.t1"/>
    <property type="gene ID" value="ACRNAN_scaffold5599.g16617"/>
</dbReference>
<proteinExistence type="predicted"/>
<dbReference type="InterPro" id="IPR019425">
    <property type="entry name" value="7TM_GPCR_serpentine_rcpt_Srt"/>
</dbReference>
<feature type="transmembrane region" description="Helical" evidence="1">
    <location>
        <begin position="7"/>
        <end position="27"/>
    </location>
</feature>
<sequence>MTLQSMCICIEIFIAAIVYVIMQFWALPDSLVIIAHAAWICVHGDTPIVYLILNESLRKAMFKLIRDLYGKANRNILINNRITTEPGTPGPSREEIRYMM</sequence>
<dbReference type="Proteomes" id="UP000887540">
    <property type="component" value="Unplaced"/>
</dbReference>
<evidence type="ECO:0000313" key="3">
    <source>
        <dbReference type="WBParaSite" id="ACRNAN_scaffold5599.g16617.t1"/>
    </source>
</evidence>
<dbReference type="AlphaFoldDB" id="A0A914E3T7"/>
<evidence type="ECO:0000256" key="1">
    <source>
        <dbReference type="SAM" id="Phobius"/>
    </source>
</evidence>
<keyword evidence="1" id="KW-0812">Transmembrane</keyword>
<keyword evidence="2" id="KW-1185">Reference proteome</keyword>
<evidence type="ECO:0000313" key="2">
    <source>
        <dbReference type="Proteomes" id="UP000887540"/>
    </source>
</evidence>
<dbReference type="Pfam" id="PF10321">
    <property type="entry name" value="7TM_GPCR_Srt"/>
    <property type="match status" value="1"/>
</dbReference>
<protein>
    <submittedName>
        <fullName evidence="3">Uncharacterized protein</fullName>
    </submittedName>
</protein>
<reference evidence="3" key="1">
    <citation type="submission" date="2022-11" db="UniProtKB">
        <authorList>
            <consortium name="WormBaseParasite"/>
        </authorList>
    </citation>
    <scope>IDENTIFICATION</scope>
</reference>
<dbReference type="PANTHER" id="PTHR23021:SF11">
    <property type="entry name" value="SERPENTINE RECEPTOR, CLASS T"/>
    <property type="match status" value="1"/>
</dbReference>
<dbReference type="PANTHER" id="PTHR23021">
    <property type="entry name" value="SERPENTINE RECEPTOR, CLASS T"/>
    <property type="match status" value="1"/>
</dbReference>